<dbReference type="STRING" id="287098.SAMN05421665_3052"/>
<keyword evidence="3" id="KW-1185">Reference proteome</keyword>
<keyword evidence="1" id="KW-1133">Transmembrane helix</keyword>
<protein>
    <recommendedName>
        <fullName evidence="4">Membrane-anchored ribosome-binding protein, inhibits growth in stationary phase, ElaB/YqjD/DUF883 family</fullName>
    </recommendedName>
</protein>
<name>A0A1R3XJ48_9RHOB</name>
<keyword evidence="1" id="KW-0812">Transmembrane</keyword>
<reference evidence="3" key="1">
    <citation type="submission" date="2017-01" db="EMBL/GenBank/DDBJ databases">
        <authorList>
            <person name="Varghese N."/>
            <person name="Submissions S."/>
        </authorList>
    </citation>
    <scope>NUCLEOTIDE SEQUENCE [LARGE SCALE GENOMIC DNA]</scope>
    <source>
        <strain evidence="3">DSM 29591</strain>
    </source>
</reference>
<dbReference type="OrthoDB" id="7870404at2"/>
<dbReference type="AlphaFoldDB" id="A0A1R3XJ48"/>
<feature type="transmembrane region" description="Helical" evidence="1">
    <location>
        <begin position="75"/>
        <end position="92"/>
    </location>
</feature>
<keyword evidence="1" id="KW-0472">Membrane</keyword>
<accession>A0A1R3XJ48</accession>
<sequence>MTSTATIEKNLEKGVNKKASAIKERATKTVEKGVEAAQDTFEQAAFQAELATEQAGEELRKLTASGTKFVRDNPGTAVVGAVGLGILVGLALRSRD</sequence>
<evidence type="ECO:0000313" key="3">
    <source>
        <dbReference type="Proteomes" id="UP000186997"/>
    </source>
</evidence>
<evidence type="ECO:0008006" key="4">
    <source>
        <dbReference type="Google" id="ProtNLM"/>
    </source>
</evidence>
<proteinExistence type="predicted"/>
<evidence type="ECO:0000256" key="1">
    <source>
        <dbReference type="SAM" id="Phobius"/>
    </source>
</evidence>
<dbReference type="RefSeq" id="WP_076660756.1">
    <property type="nucleotide sequence ID" value="NZ_FTPR01000003.1"/>
</dbReference>
<organism evidence="2 3">
    <name type="scientific">Yoonia rosea</name>
    <dbReference type="NCBI Taxonomy" id="287098"/>
    <lineage>
        <taxon>Bacteria</taxon>
        <taxon>Pseudomonadati</taxon>
        <taxon>Pseudomonadota</taxon>
        <taxon>Alphaproteobacteria</taxon>
        <taxon>Rhodobacterales</taxon>
        <taxon>Paracoccaceae</taxon>
        <taxon>Yoonia</taxon>
    </lineage>
</organism>
<dbReference type="EMBL" id="FTPR01000003">
    <property type="protein sequence ID" value="SIT90284.1"/>
    <property type="molecule type" value="Genomic_DNA"/>
</dbReference>
<evidence type="ECO:0000313" key="2">
    <source>
        <dbReference type="EMBL" id="SIT90284.1"/>
    </source>
</evidence>
<gene>
    <name evidence="2" type="ORF">SAMN05421665_3052</name>
</gene>
<dbReference type="Proteomes" id="UP000186997">
    <property type="component" value="Unassembled WGS sequence"/>
</dbReference>